<feature type="domain" description="DUF4440" evidence="1">
    <location>
        <begin position="50"/>
        <end position="157"/>
    </location>
</feature>
<dbReference type="AlphaFoldDB" id="A0A7V9A924"/>
<dbReference type="InterPro" id="IPR011944">
    <property type="entry name" value="Steroid_delta5-4_isomerase"/>
</dbReference>
<proteinExistence type="predicted"/>
<accession>A0A7V9A924</accession>
<protein>
    <recommendedName>
        <fullName evidence="1">DUF4440 domain-containing protein</fullName>
    </recommendedName>
</protein>
<name>A0A7V9A924_9BACT</name>
<comment type="caution">
    <text evidence="2">The sequence shown here is derived from an EMBL/GenBank/DDBJ whole genome shotgun (WGS) entry which is preliminary data.</text>
</comment>
<dbReference type="RefSeq" id="WP_207398412.1">
    <property type="nucleotide sequence ID" value="NZ_JABRWO010000012.1"/>
</dbReference>
<dbReference type="Gene3D" id="3.10.450.50">
    <property type="match status" value="1"/>
</dbReference>
<evidence type="ECO:0000313" key="2">
    <source>
        <dbReference type="EMBL" id="MBA2117032.1"/>
    </source>
</evidence>
<keyword evidence="3" id="KW-1185">Reference proteome</keyword>
<dbReference type="NCBIfam" id="TIGR02246">
    <property type="entry name" value="SgcJ/EcaC family oxidoreductase"/>
    <property type="match status" value="1"/>
</dbReference>
<dbReference type="SUPFAM" id="SSF54427">
    <property type="entry name" value="NTF2-like"/>
    <property type="match status" value="1"/>
</dbReference>
<gene>
    <name evidence="2" type="ORF">HOV93_42260</name>
</gene>
<dbReference type="Proteomes" id="UP000551616">
    <property type="component" value="Unassembled WGS sequence"/>
</dbReference>
<dbReference type="Pfam" id="PF14534">
    <property type="entry name" value="DUF4440"/>
    <property type="match status" value="1"/>
</dbReference>
<dbReference type="InterPro" id="IPR032710">
    <property type="entry name" value="NTF2-like_dom_sf"/>
</dbReference>
<evidence type="ECO:0000313" key="3">
    <source>
        <dbReference type="Proteomes" id="UP000551616"/>
    </source>
</evidence>
<dbReference type="InterPro" id="IPR027843">
    <property type="entry name" value="DUF4440"/>
</dbReference>
<dbReference type="EMBL" id="JABRWO010000012">
    <property type="protein sequence ID" value="MBA2117032.1"/>
    <property type="molecule type" value="Genomic_DNA"/>
</dbReference>
<evidence type="ECO:0000259" key="1">
    <source>
        <dbReference type="Pfam" id="PF14534"/>
    </source>
</evidence>
<sequence>MKFLSSSRRCHSAGKIGYGLVACSFVLLLCINLHAQTGEPASNPLEQKLQASFKTFETAFNAHDAKAIANLWQEDAVHRQSALAGSLKGRAAILAAYEALFQSDPQAKLAITVNSYREISPDVVSVKCSTQVMHTNKSVSFSRLSALLAKHGDQWLISEVEETDIPVSASMPSGALQQLDWLVGTWVDGDEKSTVSNQVSWINGGNFLARQYQISTPQGFSQSGMQVIGWDNEHNVIRCWQFDGDGSFGEGTFEQTGPATWRCPMVVKLVDGRRASYSQVIERVSNNELKLSLVNMEVDGKVLAGSGPDKLTRYGN</sequence>
<organism evidence="2 3">
    <name type="scientific">Bremerella alba</name>
    <dbReference type="NCBI Taxonomy" id="980252"/>
    <lineage>
        <taxon>Bacteria</taxon>
        <taxon>Pseudomonadati</taxon>
        <taxon>Planctomycetota</taxon>
        <taxon>Planctomycetia</taxon>
        <taxon>Pirellulales</taxon>
        <taxon>Pirellulaceae</taxon>
        <taxon>Bremerella</taxon>
    </lineage>
</organism>
<reference evidence="2 3" key="1">
    <citation type="submission" date="2020-05" db="EMBL/GenBank/DDBJ databases">
        <title>Bremerella alba sp. nov., a novel planctomycete isolated from the surface of the macroalga Fucus spiralis.</title>
        <authorList>
            <person name="Godinho O."/>
            <person name="Botelho R."/>
            <person name="Albuquerque L."/>
            <person name="Wiegand S."/>
            <person name="Da Costa M.S."/>
            <person name="Lobo-Da-Cunha A."/>
            <person name="Jogler C."/>
            <person name="Lage O.M."/>
        </authorList>
    </citation>
    <scope>NUCLEOTIDE SEQUENCE [LARGE SCALE GENOMIC DNA]</scope>
    <source>
        <strain evidence="2 3">FF15</strain>
    </source>
</reference>